<evidence type="ECO:0000313" key="2">
    <source>
        <dbReference type="EMBL" id="MBD8065224.1"/>
    </source>
</evidence>
<feature type="transmembrane region" description="Helical" evidence="1">
    <location>
        <begin position="40"/>
        <end position="72"/>
    </location>
</feature>
<keyword evidence="1" id="KW-1133">Transmembrane helix</keyword>
<reference evidence="2" key="1">
    <citation type="submission" date="2020-09" db="EMBL/GenBank/DDBJ databases">
        <title>Genome seq and assembly of Devosia sp.</title>
        <authorList>
            <person name="Chhetri G."/>
        </authorList>
    </citation>
    <scope>NUCLEOTIDE SEQUENCE</scope>
    <source>
        <strain evidence="2">PTR5</strain>
    </source>
</reference>
<sequence>MTERTLRILAWLTILALAFATLSPIGLRPRSPMPVDLERSAAYLVVGFLFALGYPRQIWAAVVIVLVAVFGLEGLQHIRPDRHGEWHDAVVKAAGAMVGLGVGWLVAQALVRLVPRRQP</sequence>
<evidence type="ECO:0000256" key="1">
    <source>
        <dbReference type="SAM" id="Phobius"/>
    </source>
</evidence>
<accession>A0A927IS95</accession>
<dbReference type="AlphaFoldDB" id="A0A927IS95"/>
<comment type="caution">
    <text evidence="2">The sequence shown here is derived from an EMBL/GenBank/DDBJ whole genome shotgun (WGS) entry which is preliminary data.</text>
</comment>
<organism evidence="2 3">
    <name type="scientific">Devosia oryzisoli</name>
    <dbReference type="NCBI Taxonomy" id="2774138"/>
    <lineage>
        <taxon>Bacteria</taxon>
        <taxon>Pseudomonadati</taxon>
        <taxon>Pseudomonadota</taxon>
        <taxon>Alphaproteobacteria</taxon>
        <taxon>Hyphomicrobiales</taxon>
        <taxon>Devosiaceae</taxon>
        <taxon>Devosia</taxon>
    </lineage>
</organism>
<protein>
    <submittedName>
        <fullName evidence="2">VanZ family protein</fullName>
    </submittedName>
</protein>
<evidence type="ECO:0000313" key="3">
    <source>
        <dbReference type="Proteomes" id="UP000654108"/>
    </source>
</evidence>
<feature type="transmembrane region" description="Helical" evidence="1">
    <location>
        <begin position="93"/>
        <end position="114"/>
    </location>
</feature>
<dbReference type="InterPro" id="IPR017015">
    <property type="entry name" value="UCP033367_VanZ"/>
</dbReference>
<name>A0A927IS95_9HYPH</name>
<proteinExistence type="predicted"/>
<dbReference type="PIRSF" id="PIRSF033367">
    <property type="entry name" value="UCP033367_VanZ"/>
    <property type="match status" value="1"/>
</dbReference>
<dbReference type="Proteomes" id="UP000654108">
    <property type="component" value="Unassembled WGS sequence"/>
</dbReference>
<dbReference type="EMBL" id="JACYFU010000002">
    <property type="protein sequence ID" value="MBD8065224.1"/>
    <property type="molecule type" value="Genomic_DNA"/>
</dbReference>
<keyword evidence="1" id="KW-0812">Transmembrane</keyword>
<dbReference type="RefSeq" id="WP_191773973.1">
    <property type="nucleotide sequence ID" value="NZ_JACYFU010000002.1"/>
</dbReference>
<gene>
    <name evidence="2" type="ORF">IC608_07045</name>
</gene>
<keyword evidence="3" id="KW-1185">Reference proteome</keyword>
<keyword evidence="1" id="KW-0472">Membrane</keyword>